<gene>
    <name evidence="3" type="ORF">CPEL01642_LOCUS23781</name>
</gene>
<dbReference type="GO" id="GO:0016757">
    <property type="term" value="F:glycosyltransferase activity"/>
    <property type="evidence" value="ECO:0007669"/>
    <property type="project" value="UniProtKB-KW"/>
</dbReference>
<dbReference type="EMBL" id="HBEY01049516">
    <property type="protein sequence ID" value="CAD8620398.1"/>
    <property type="molecule type" value="Transcribed_RNA"/>
</dbReference>
<dbReference type="SUPFAM" id="SSF53756">
    <property type="entry name" value="UDP-Glycosyltransferase/glycogen phosphorylase"/>
    <property type="match status" value="1"/>
</dbReference>
<reference evidence="3" key="1">
    <citation type="submission" date="2021-01" db="EMBL/GenBank/DDBJ databases">
        <authorList>
            <person name="Corre E."/>
            <person name="Pelletier E."/>
            <person name="Niang G."/>
            <person name="Scheremetjew M."/>
            <person name="Finn R."/>
            <person name="Kale V."/>
            <person name="Holt S."/>
            <person name="Cochrane G."/>
            <person name="Meng A."/>
            <person name="Brown T."/>
            <person name="Cohen L."/>
        </authorList>
    </citation>
    <scope>NUCLEOTIDE SEQUENCE</scope>
    <source>
        <strain evidence="3">PLY182g</strain>
    </source>
</reference>
<keyword evidence="1" id="KW-0328">Glycosyltransferase</keyword>
<name>A0A7S0QB38_9EUKA</name>
<organism evidence="3">
    <name type="scientific">Coccolithus braarudii</name>
    <dbReference type="NCBI Taxonomy" id="221442"/>
    <lineage>
        <taxon>Eukaryota</taxon>
        <taxon>Haptista</taxon>
        <taxon>Haptophyta</taxon>
        <taxon>Prymnesiophyceae</taxon>
        <taxon>Coccolithales</taxon>
        <taxon>Coccolithaceae</taxon>
        <taxon>Coccolithus</taxon>
    </lineage>
</organism>
<dbReference type="Gene3D" id="3.40.50.2000">
    <property type="entry name" value="Glycogen Phosphorylase B"/>
    <property type="match status" value="2"/>
</dbReference>
<evidence type="ECO:0000313" key="3">
    <source>
        <dbReference type="EMBL" id="CAD8620398.1"/>
    </source>
</evidence>
<dbReference type="AlphaFoldDB" id="A0A7S0QB38"/>
<accession>A0A7S0QB38</accession>
<dbReference type="PANTHER" id="PTHR12526:SF510">
    <property type="entry name" value="D-INOSITOL 3-PHOSPHATE GLYCOSYLTRANSFERASE"/>
    <property type="match status" value="1"/>
</dbReference>
<dbReference type="PANTHER" id="PTHR12526">
    <property type="entry name" value="GLYCOSYLTRANSFERASE"/>
    <property type="match status" value="1"/>
</dbReference>
<proteinExistence type="predicted"/>
<keyword evidence="2" id="KW-0808">Transferase</keyword>
<evidence type="ECO:0008006" key="4">
    <source>
        <dbReference type="Google" id="ProtNLM"/>
    </source>
</evidence>
<evidence type="ECO:0000256" key="1">
    <source>
        <dbReference type="ARBA" id="ARBA00022676"/>
    </source>
</evidence>
<sequence length="430" mass="45970">MALTESKSHAQRLLLLSYEFTYAPFSGNGMLARSLVKGLINIGCEVTVICCRPVDDVSLASDQHLTEPEIQSTAKMLVWPVQLRVPAVWKRLDRAAAWEQFAAGAAALVPRATQLAPDACIAIDWTGGAAWRAMCDTGWGTQPPKLMYMNFRVYSSGMPPDSVDAYWYEDMERRSLAVASAVLCLSTRDRDTLLGWTQADVGILPPPLREDVLALARAGGMRGAMPTCSPRSEQLRRALADCRKFVVCVVRLSPEKAPMLFAQLVGAIAPELRALGLVPLMCGAAADAEYAMQVKAALRSASVDALLIDEFLGPDDLAALFARSVINIHPCVYDAYGMTLVEAAAFAVPSVVQGGGAVGATALLGADKGASFELDLKQPVVDLAATVLGVLRDELRCRRVGDAAQALALAWTETAYAASLLQHLHGLGNA</sequence>
<protein>
    <recommendedName>
        <fullName evidence="4">Glycosyl transferase family 1 domain-containing protein</fullName>
    </recommendedName>
</protein>
<evidence type="ECO:0000256" key="2">
    <source>
        <dbReference type="ARBA" id="ARBA00022679"/>
    </source>
</evidence>